<dbReference type="InterPro" id="IPR041698">
    <property type="entry name" value="Methyltransf_25"/>
</dbReference>
<keyword evidence="1" id="KW-0808">Transferase</keyword>
<dbReference type="RefSeq" id="WP_206967540.1">
    <property type="nucleotide sequence ID" value="NZ_JAFLVX010000026.1"/>
</dbReference>
<protein>
    <submittedName>
        <fullName evidence="3">Class I SAM-dependent methyltransferase</fullName>
    </submittedName>
</protein>
<dbReference type="Pfam" id="PF13649">
    <property type="entry name" value="Methyltransf_25"/>
    <property type="match status" value="1"/>
</dbReference>
<evidence type="ECO:0000313" key="4">
    <source>
        <dbReference type="Proteomes" id="UP000664857"/>
    </source>
</evidence>
<dbReference type="PANTHER" id="PTHR43861">
    <property type="entry name" value="TRANS-ACONITATE 2-METHYLTRANSFERASE-RELATED"/>
    <property type="match status" value="1"/>
</dbReference>
<evidence type="ECO:0000313" key="3">
    <source>
        <dbReference type="EMBL" id="MBO0477504.1"/>
    </source>
</evidence>
<evidence type="ECO:0000256" key="1">
    <source>
        <dbReference type="ARBA" id="ARBA00022679"/>
    </source>
</evidence>
<dbReference type="Proteomes" id="UP000664857">
    <property type="component" value="Unassembled WGS sequence"/>
</dbReference>
<feature type="domain" description="Methyltransferase" evidence="2">
    <location>
        <begin position="39"/>
        <end position="133"/>
    </location>
</feature>
<evidence type="ECO:0000259" key="2">
    <source>
        <dbReference type="Pfam" id="PF13649"/>
    </source>
</evidence>
<dbReference type="GO" id="GO:0008168">
    <property type="term" value="F:methyltransferase activity"/>
    <property type="evidence" value="ECO:0007669"/>
    <property type="project" value="UniProtKB-KW"/>
</dbReference>
<sequence>MASYETFAKIYDEVMDENLYLDWLEFTCRHLEKKQQKLLELACGTGILSVELANLGFEVTGLDLSEEMIALAKERITTDDEGLNFVTGDMLELKERETYDVVTCYSDSLCYMPNEEAVQQVFDGVYASLKNEGTFIFDVHSIYQMNEGFSEYSYHYQTDEFAFLWESYPGDYDHSVEHFLTFFVSDKKGKFERFDELHEERTYDVSIYRQLLKQAGFKKIDVFADFEDSEPDDESRRWFFICHK</sequence>
<comment type="caution">
    <text evidence="3">The sequence shown here is derived from an EMBL/GenBank/DDBJ whole genome shotgun (WGS) entry which is preliminary data.</text>
</comment>
<proteinExistence type="predicted"/>
<gene>
    <name evidence="3" type="ORF">DOK76_10495</name>
</gene>
<reference evidence="3 4" key="1">
    <citation type="submission" date="2021-03" db="EMBL/GenBank/DDBJ databases">
        <title>Enterococcal diversity collection.</title>
        <authorList>
            <person name="Gilmore M.S."/>
            <person name="Schwartzman J."/>
            <person name="Van Tyne D."/>
            <person name="Martin M."/>
            <person name="Earl A.M."/>
            <person name="Manson A.L."/>
            <person name="Straub T."/>
            <person name="Salamzade R."/>
            <person name="Saavedra J."/>
            <person name="Lebreton F."/>
            <person name="Prichula J."/>
            <person name="Schaufler K."/>
            <person name="Gaca A."/>
            <person name="Sgardioli B."/>
            <person name="Wagenaar J."/>
            <person name="Strong T."/>
        </authorList>
    </citation>
    <scope>NUCLEOTIDE SEQUENCE [LARGE SCALE GENOMIC DNA]</scope>
    <source>
        <strain evidence="3 4">DIV0080</strain>
    </source>
</reference>
<dbReference type="CDD" id="cd02440">
    <property type="entry name" value="AdoMet_MTases"/>
    <property type="match status" value="1"/>
</dbReference>
<organism evidence="3 4">
    <name type="scientific">Candidatus Vagococcus giribetii</name>
    <dbReference type="NCBI Taxonomy" id="2230876"/>
    <lineage>
        <taxon>Bacteria</taxon>
        <taxon>Bacillati</taxon>
        <taxon>Bacillota</taxon>
        <taxon>Bacilli</taxon>
        <taxon>Lactobacillales</taxon>
        <taxon>Enterococcaceae</taxon>
        <taxon>Vagococcus</taxon>
    </lineage>
</organism>
<keyword evidence="3" id="KW-0489">Methyltransferase</keyword>
<accession>A0ABS3HUS4</accession>
<dbReference type="Gene3D" id="3.40.50.150">
    <property type="entry name" value="Vaccinia Virus protein VP39"/>
    <property type="match status" value="1"/>
</dbReference>
<name>A0ABS3HUS4_9ENTE</name>
<dbReference type="EMBL" id="JAFLVX010000026">
    <property type="protein sequence ID" value="MBO0477504.1"/>
    <property type="molecule type" value="Genomic_DNA"/>
</dbReference>
<dbReference type="Gene3D" id="2.20.25.110">
    <property type="entry name" value="S-adenosyl-L-methionine-dependent methyltransferases"/>
    <property type="match status" value="1"/>
</dbReference>
<dbReference type="SUPFAM" id="SSF53335">
    <property type="entry name" value="S-adenosyl-L-methionine-dependent methyltransferases"/>
    <property type="match status" value="1"/>
</dbReference>
<dbReference type="GO" id="GO:0032259">
    <property type="term" value="P:methylation"/>
    <property type="evidence" value="ECO:0007669"/>
    <property type="project" value="UniProtKB-KW"/>
</dbReference>
<dbReference type="InterPro" id="IPR029063">
    <property type="entry name" value="SAM-dependent_MTases_sf"/>
</dbReference>
<keyword evidence="4" id="KW-1185">Reference proteome</keyword>